<organism evidence="1">
    <name type="scientific">Phascolarctobacterium faecium</name>
    <dbReference type="NCBI Taxonomy" id="33025"/>
    <lineage>
        <taxon>Bacteria</taxon>
        <taxon>Bacillati</taxon>
        <taxon>Bacillota</taxon>
        <taxon>Negativicutes</taxon>
        <taxon>Acidaminococcales</taxon>
        <taxon>Acidaminococcaceae</taxon>
        <taxon>Phascolarctobacterium</taxon>
    </lineage>
</organism>
<dbReference type="EMBL" id="WNBM01000001">
    <property type="protein sequence ID" value="MTT74785.1"/>
    <property type="molecule type" value="Genomic_DNA"/>
</dbReference>
<accession>R6I7L8</accession>
<gene>
    <name evidence="2" type="primary">brxF</name>
    <name evidence="1" type="ORF">BN533_00468</name>
    <name evidence="2" type="ORF">GMD11_00680</name>
    <name evidence="3" type="ORF">GMD18_00675</name>
</gene>
<dbReference type="Proteomes" id="UP000443070">
    <property type="component" value="Unassembled WGS sequence"/>
</dbReference>
<dbReference type="InterPro" id="IPR027417">
    <property type="entry name" value="P-loop_NTPase"/>
</dbReference>
<protein>
    <submittedName>
        <fullName evidence="2">BREX-3 system P-loop-containing protein BrxF</fullName>
    </submittedName>
</protein>
<proteinExistence type="predicted"/>
<evidence type="ECO:0000313" key="2">
    <source>
        <dbReference type="EMBL" id="MTT74785.1"/>
    </source>
</evidence>
<comment type="caution">
    <text evidence="1">The sequence shown here is derived from an EMBL/GenBank/DDBJ whole genome shotgun (WGS) entry which is preliminary data.</text>
</comment>
<dbReference type="RefSeq" id="WP_021717371.1">
    <property type="nucleotide sequence ID" value="NZ_AP019004.1"/>
</dbReference>
<evidence type="ECO:0000313" key="3">
    <source>
        <dbReference type="EMBL" id="MTU02916.1"/>
    </source>
</evidence>
<evidence type="ECO:0000313" key="5">
    <source>
        <dbReference type="Proteomes" id="UP000484547"/>
    </source>
</evidence>
<dbReference type="GeneID" id="49406700"/>
<reference evidence="1" key="1">
    <citation type="submission" date="2012-11" db="EMBL/GenBank/DDBJ databases">
        <title>Dependencies among metagenomic species, viruses, plasmids and units of genetic variation.</title>
        <authorList>
            <person name="Nielsen H.B."/>
            <person name="Almeida M."/>
            <person name="Juncker A.S."/>
            <person name="Rasmussen S."/>
            <person name="Li J."/>
            <person name="Sunagawa S."/>
            <person name="Plichta D."/>
            <person name="Gautier L."/>
            <person name="Le Chatelier E."/>
            <person name="Peletier E."/>
            <person name="Bonde I."/>
            <person name="Nielsen T."/>
            <person name="Manichanh C."/>
            <person name="Arumugam M."/>
            <person name="Batto J."/>
            <person name="Santos M.B.Q.D."/>
            <person name="Blom N."/>
            <person name="Borruel N."/>
            <person name="Burgdorf K.S."/>
            <person name="Boumezbeur F."/>
            <person name="Casellas F."/>
            <person name="Dore J."/>
            <person name="Guarner F."/>
            <person name="Hansen T."/>
            <person name="Hildebrand F."/>
            <person name="Kaas R.S."/>
            <person name="Kennedy S."/>
            <person name="Kristiansen K."/>
            <person name="Kultima J.R."/>
            <person name="Leonard P."/>
            <person name="Levenez F."/>
            <person name="Lund O."/>
            <person name="Moumen B."/>
            <person name="Le Paslier D."/>
            <person name="Pons N."/>
            <person name="Pedersen O."/>
            <person name="Prifti E."/>
            <person name="Qin J."/>
            <person name="Raes J."/>
            <person name="Tap J."/>
            <person name="Tims S."/>
            <person name="Ussery D.W."/>
            <person name="Yamada T."/>
            <person name="MetaHit consortium"/>
            <person name="Renault P."/>
            <person name="Sicheritz-Ponten T."/>
            <person name="Bork P."/>
            <person name="Wang J."/>
            <person name="Brunak S."/>
            <person name="Ehrlich S.D."/>
        </authorList>
    </citation>
    <scope>NUCLEOTIDE SEQUENCE [LARGE SCALE GENOMIC DNA]</scope>
</reference>
<dbReference type="EMBL" id="CBDS010000029">
    <property type="protein sequence ID" value="CDB45340.1"/>
    <property type="molecule type" value="Genomic_DNA"/>
</dbReference>
<dbReference type="OrthoDB" id="7503064at2"/>
<dbReference type="NCBIfam" id="NF033453">
    <property type="entry name" value="BREX_3_BrxF"/>
    <property type="match status" value="1"/>
</dbReference>
<keyword evidence="4" id="KW-1185">Reference proteome</keyword>
<evidence type="ECO:0000313" key="4">
    <source>
        <dbReference type="Proteomes" id="UP000443070"/>
    </source>
</evidence>
<sequence>MSQVEEFVKIVEGVKDHDVKVVIVTGKPGSGKSKVLREAAEEKKWDYIDCRLLITEKFLEVPPGERQAKAPEMMADILEGYDSEVILLDRLQTLFVPVFHIDVDALLHKLSEKFVIVTAWPGYLEEGKLCYDKFDGTESIRISSEGFTVWNVD</sequence>
<dbReference type="Gene3D" id="3.40.50.300">
    <property type="entry name" value="P-loop containing nucleotide triphosphate hydrolases"/>
    <property type="match status" value="1"/>
</dbReference>
<evidence type="ECO:0000313" key="1">
    <source>
        <dbReference type="EMBL" id="CDB45340.1"/>
    </source>
</evidence>
<accession>A0A3G9H0A1</accession>
<reference evidence="4 5" key="2">
    <citation type="journal article" date="2019" name="Nat. Med.">
        <title>A library of human gut bacterial isolates paired with longitudinal multiomics data enables mechanistic microbiome research.</title>
        <authorList>
            <person name="Poyet M."/>
            <person name="Groussin M."/>
            <person name="Gibbons S.M."/>
            <person name="Avila-Pacheco J."/>
            <person name="Jiang X."/>
            <person name="Kearney S.M."/>
            <person name="Perrotta A.R."/>
            <person name="Berdy B."/>
            <person name="Zhao S."/>
            <person name="Lieberman T.D."/>
            <person name="Swanson P.K."/>
            <person name="Smith M."/>
            <person name="Roesemann S."/>
            <person name="Alexander J.E."/>
            <person name="Rich S.A."/>
            <person name="Livny J."/>
            <person name="Vlamakis H."/>
            <person name="Clish C."/>
            <person name="Bullock K."/>
            <person name="Deik A."/>
            <person name="Scott J."/>
            <person name="Pierce K.A."/>
            <person name="Xavier R.J."/>
            <person name="Alm E.J."/>
        </authorList>
    </citation>
    <scope>NUCLEOTIDE SEQUENCE [LARGE SCALE GENOMIC DNA]</scope>
    <source>
        <strain evidence="2 5">BIOML-A13</strain>
        <strain evidence="3 4">BIOML-A3</strain>
    </source>
</reference>
<dbReference type="SUPFAM" id="SSF52540">
    <property type="entry name" value="P-loop containing nucleoside triphosphate hydrolases"/>
    <property type="match status" value="1"/>
</dbReference>
<dbReference type="InterPro" id="IPR048067">
    <property type="entry name" value="BREX_3_BrxF"/>
</dbReference>
<dbReference type="Proteomes" id="UP000484547">
    <property type="component" value="Unassembled WGS sequence"/>
</dbReference>
<dbReference type="EMBL" id="WNBW01000001">
    <property type="protein sequence ID" value="MTU02916.1"/>
    <property type="molecule type" value="Genomic_DNA"/>
</dbReference>
<dbReference type="AlphaFoldDB" id="A0A3G9H0A1"/>
<name>A0A3G9H0A1_9FIRM</name>